<dbReference type="EMBL" id="CAVMJV010000041">
    <property type="protein sequence ID" value="CAK5080420.1"/>
    <property type="molecule type" value="Genomic_DNA"/>
</dbReference>
<accession>A0ACB0ZNC4</accession>
<evidence type="ECO:0000313" key="1">
    <source>
        <dbReference type="EMBL" id="CAK5080420.1"/>
    </source>
</evidence>
<name>A0ACB0ZNC4_MELEN</name>
<organism evidence="1 2">
    <name type="scientific">Meloidogyne enterolobii</name>
    <name type="common">Root-knot nematode worm</name>
    <name type="synonym">Meloidogyne mayaguensis</name>
    <dbReference type="NCBI Taxonomy" id="390850"/>
    <lineage>
        <taxon>Eukaryota</taxon>
        <taxon>Metazoa</taxon>
        <taxon>Ecdysozoa</taxon>
        <taxon>Nematoda</taxon>
        <taxon>Chromadorea</taxon>
        <taxon>Rhabditida</taxon>
        <taxon>Tylenchina</taxon>
        <taxon>Tylenchomorpha</taxon>
        <taxon>Tylenchoidea</taxon>
        <taxon>Meloidogynidae</taxon>
        <taxon>Meloidogyninae</taxon>
        <taxon>Meloidogyne</taxon>
    </lineage>
</organism>
<reference evidence="1" key="1">
    <citation type="submission" date="2023-11" db="EMBL/GenBank/DDBJ databases">
        <authorList>
            <person name="Poullet M."/>
        </authorList>
    </citation>
    <scope>NUCLEOTIDE SEQUENCE</scope>
    <source>
        <strain evidence="1">E1834</strain>
    </source>
</reference>
<sequence>MVACKINPDGQSYIVPDNVVLESYSQLNDFTILGIPGEIHKQYEQQLVIAIVNYVFDGKIFGEPYLSFLFRNITYDQLCLDLMKDGEFLLPQPFYQINPDFKLVLLNSANGSVYCSLQKSKGLVYCHQTDKHIDPATLTPLKNDYVDR</sequence>
<protein>
    <submittedName>
        <fullName evidence="1">Uncharacterized protein</fullName>
    </submittedName>
</protein>
<dbReference type="Proteomes" id="UP001497535">
    <property type="component" value="Unassembled WGS sequence"/>
</dbReference>
<keyword evidence="2" id="KW-1185">Reference proteome</keyword>
<evidence type="ECO:0000313" key="2">
    <source>
        <dbReference type="Proteomes" id="UP001497535"/>
    </source>
</evidence>
<proteinExistence type="predicted"/>
<gene>
    <name evidence="1" type="ORF">MENTE1834_LOCUS27592</name>
</gene>
<comment type="caution">
    <text evidence="1">The sequence shown here is derived from an EMBL/GenBank/DDBJ whole genome shotgun (WGS) entry which is preliminary data.</text>
</comment>